<reference evidence="2 3" key="1">
    <citation type="submission" date="2024-01" db="EMBL/GenBank/DDBJ databases">
        <title>The complete chloroplast genome sequence of Lithospermum erythrorhizon: insights into the phylogenetic relationship among Boraginaceae species and the maternal lineages of purple gromwells.</title>
        <authorList>
            <person name="Okada T."/>
            <person name="Watanabe K."/>
        </authorList>
    </citation>
    <scope>NUCLEOTIDE SEQUENCE [LARGE SCALE GENOMIC DNA]</scope>
</reference>
<name>A0AAV3S2G6_LITER</name>
<feature type="region of interest" description="Disordered" evidence="1">
    <location>
        <begin position="1"/>
        <end position="69"/>
    </location>
</feature>
<sequence length="162" mass="16602">MILALGVSSGGGNKEGIEEEPSGLEGNGGNGKPNGDEEEGVWNGIPPGKGKGKGKGREGSEEGSGRVGVLFEGSGKVGELEGSGKVGVVFEGSGNVGEFEGSGNVGVGGCSGKTGARRRRWLRAAETVALPLNEEDKAMRIQRKVDNLVEVILEVFLVDSCF</sequence>
<dbReference type="EMBL" id="BAABME010013685">
    <property type="protein sequence ID" value="GAA0186421.1"/>
    <property type="molecule type" value="Genomic_DNA"/>
</dbReference>
<dbReference type="AlphaFoldDB" id="A0AAV3S2G6"/>
<keyword evidence="3" id="KW-1185">Reference proteome</keyword>
<organism evidence="2 3">
    <name type="scientific">Lithospermum erythrorhizon</name>
    <name type="common">Purple gromwell</name>
    <name type="synonym">Lithospermum officinale var. erythrorhizon</name>
    <dbReference type="NCBI Taxonomy" id="34254"/>
    <lineage>
        <taxon>Eukaryota</taxon>
        <taxon>Viridiplantae</taxon>
        <taxon>Streptophyta</taxon>
        <taxon>Embryophyta</taxon>
        <taxon>Tracheophyta</taxon>
        <taxon>Spermatophyta</taxon>
        <taxon>Magnoliopsida</taxon>
        <taxon>eudicotyledons</taxon>
        <taxon>Gunneridae</taxon>
        <taxon>Pentapetalae</taxon>
        <taxon>asterids</taxon>
        <taxon>lamiids</taxon>
        <taxon>Boraginales</taxon>
        <taxon>Boraginaceae</taxon>
        <taxon>Boraginoideae</taxon>
        <taxon>Lithospermeae</taxon>
        <taxon>Lithospermum</taxon>
    </lineage>
</organism>
<proteinExistence type="predicted"/>
<evidence type="ECO:0000313" key="3">
    <source>
        <dbReference type="Proteomes" id="UP001454036"/>
    </source>
</evidence>
<protein>
    <submittedName>
        <fullName evidence="2">Uncharacterized protein</fullName>
    </submittedName>
</protein>
<evidence type="ECO:0000256" key="1">
    <source>
        <dbReference type="SAM" id="MobiDB-lite"/>
    </source>
</evidence>
<dbReference type="Proteomes" id="UP001454036">
    <property type="component" value="Unassembled WGS sequence"/>
</dbReference>
<gene>
    <name evidence="2" type="ORF">LIER_33709</name>
</gene>
<evidence type="ECO:0000313" key="2">
    <source>
        <dbReference type="EMBL" id="GAA0186421.1"/>
    </source>
</evidence>
<feature type="compositionally biased region" description="Basic and acidic residues" evidence="1">
    <location>
        <begin position="55"/>
        <end position="64"/>
    </location>
</feature>
<accession>A0AAV3S2G6</accession>
<comment type="caution">
    <text evidence="2">The sequence shown here is derived from an EMBL/GenBank/DDBJ whole genome shotgun (WGS) entry which is preliminary data.</text>
</comment>